<dbReference type="GO" id="GO:0004497">
    <property type="term" value="F:monooxygenase activity"/>
    <property type="evidence" value="ECO:0007669"/>
    <property type="project" value="UniProtKB-KW"/>
</dbReference>
<organism evidence="2 3">
    <name type="scientific">Paenibacillus zeirhizosphaerae</name>
    <dbReference type="NCBI Taxonomy" id="2987519"/>
    <lineage>
        <taxon>Bacteria</taxon>
        <taxon>Bacillati</taxon>
        <taxon>Bacillota</taxon>
        <taxon>Bacilli</taxon>
        <taxon>Bacillales</taxon>
        <taxon>Paenibacillaceae</taxon>
        <taxon>Paenibacillus</taxon>
    </lineage>
</organism>
<dbReference type="SUPFAM" id="SSF54909">
    <property type="entry name" value="Dimeric alpha+beta barrel"/>
    <property type="match status" value="1"/>
</dbReference>
<keyword evidence="3" id="KW-1185">Reference proteome</keyword>
<gene>
    <name evidence="2" type="ORF">OIN60_05295</name>
</gene>
<evidence type="ECO:0000313" key="3">
    <source>
        <dbReference type="Proteomes" id="UP001241848"/>
    </source>
</evidence>
<accession>A0ABT9FNJ8</accession>
<dbReference type="InterPro" id="IPR007138">
    <property type="entry name" value="ABM_dom"/>
</dbReference>
<proteinExistence type="predicted"/>
<dbReference type="PANTHER" id="PTHR34474:SF4">
    <property type="entry name" value="HEME OXYGENASE (STAPHYLOBILIN-PRODUCING) 1"/>
    <property type="match status" value="1"/>
</dbReference>
<feature type="domain" description="ABM" evidence="1">
    <location>
        <begin position="2"/>
        <end position="94"/>
    </location>
</feature>
<sequence>MFVVTNTIKVKEGAGQELAERFAEGQGVQEMPGFVRLEVWHGVNKEQEELKVCTMWDDEQSFRNWTSSDAFRAAHHGRGKNEAILGASLDTYELMVQVSAED</sequence>
<keyword evidence="2" id="KW-0503">Monooxygenase</keyword>
<dbReference type="Proteomes" id="UP001241848">
    <property type="component" value="Unassembled WGS sequence"/>
</dbReference>
<dbReference type="InterPro" id="IPR011008">
    <property type="entry name" value="Dimeric_a/b-barrel"/>
</dbReference>
<dbReference type="RefSeq" id="WP_305753807.1">
    <property type="nucleotide sequence ID" value="NZ_JAPCKK010000011.1"/>
</dbReference>
<reference evidence="2 3" key="1">
    <citation type="submission" date="2022-10" db="EMBL/GenBank/DDBJ databases">
        <title>Paenibacillus description and whole genome data of maize root bacterial community.</title>
        <authorList>
            <person name="Marton D."/>
            <person name="Farkas M."/>
            <person name="Cserhati M."/>
        </authorList>
    </citation>
    <scope>NUCLEOTIDE SEQUENCE [LARGE SCALE GENOMIC DNA]</scope>
    <source>
        <strain evidence="2 3">P96</strain>
    </source>
</reference>
<dbReference type="Gene3D" id="3.30.70.100">
    <property type="match status" value="1"/>
</dbReference>
<comment type="caution">
    <text evidence="2">The sequence shown here is derived from an EMBL/GenBank/DDBJ whole genome shotgun (WGS) entry which is preliminary data.</text>
</comment>
<dbReference type="PANTHER" id="PTHR34474">
    <property type="entry name" value="SIGNAL TRANSDUCTION PROTEIN TRAP"/>
    <property type="match status" value="1"/>
</dbReference>
<protein>
    <submittedName>
        <fullName evidence="2">Antibiotic biosynthesis monooxygenase</fullName>
    </submittedName>
</protein>
<evidence type="ECO:0000259" key="1">
    <source>
        <dbReference type="PROSITE" id="PS51725"/>
    </source>
</evidence>
<dbReference type="InterPro" id="IPR050404">
    <property type="entry name" value="Heme-degrading_MO"/>
</dbReference>
<dbReference type="Pfam" id="PF03992">
    <property type="entry name" value="ABM"/>
    <property type="match status" value="1"/>
</dbReference>
<evidence type="ECO:0000313" key="2">
    <source>
        <dbReference type="EMBL" id="MDP4096185.1"/>
    </source>
</evidence>
<dbReference type="PROSITE" id="PS51725">
    <property type="entry name" value="ABM"/>
    <property type="match status" value="1"/>
</dbReference>
<keyword evidence="2" id="KW-0560">Oxidoreductase</keyword>
<name>A0ABT9FNJ8_9BACL</name>
<dbReference type="EMBL" id="JAPCKK010000011">
    <property type="protein sequence ID" value="MDP4096185.1"/>
    <property type="molecule type" value="Genomic_DNA"/>
</dbReference>